<sequence length="199" mass="21744">MASINRQPWDMDRGQQPARIIIINLGMVLTTGPRDVAVPFSAGAKRGFPTTPPLTHLPLQIPEEEQQLSPLSGIHARELLLCTLLSPPYIYPDFGSFLAFAAKDTCFAMAESTEIDYTLNNPDTLTKYKTAAQISHKVLETVTGAVSLPLDSPACVSAFIPCFSKIFGTKEAGQEEMKGNEKKFIAKNSSAQFPQMDHS</sequence>
<dbReference type="STRING" id="544712.C6HBZ5"/>
<proteinExistence type="predicted"/>
<dbReference type="HOGENOM" id="CLU_1371846_0_0_1"/>
<organism evidence="1 2">
    <name type="scientific">Ajellomyces capsulatus (strain H143)</name>
    <name type="common">Darling's disease fungus</name>
    <name type="synonym">Histoplasma capsulatum</name>
    <dbReference type="NCBI Taxonomy" id="544712"/>
    <lineage>
        <taxon>Eukaryota</taxon>
        <taxon>Fungi</taxon>
        <taxon>Dikarya</taxon>
        <taxon>Ascomycota</taxon>
        <taxon>Pezizomycotina</taxon>
        <taxon>Eurotiomycetes</taxon>
        <taxon>Eurotiomycetidae</taxon>
        <taxon>Onygenales</taxon>
        <taxon>Ajellomycetaceae</taxon>
        <taxon>Histoplasma</taxon>
    </lineage>
</organism>
<dbReference type="eggNOG" id="KOG2776">
    <property type="taxonomic scope" value="Eukaryota"/>
</dbReference>
<evidence type="ECO:0000313" key="2">
    <source>
        <dbReference type="Proteomes" id="UP000002624"/>
    </source>
</evidence>
<dbReference type="Proteomes" id="UP000002624">
    <property type="component" value="Unassembled WGS sequence"/>
</dbReference>
<reference evidence="2" key="1">
    <citation type="submission" date="2009-05" db="EMBL/GenBank/DDBJ databases">
        <title>The genome sequence of Ajellomyces capsulatus strain H143.</title>
        <authorList>
            <person name="Champion M."/>
            <person name="Cuomo C.A."/>
            <person name="Ma L.-J."/>
            <person name="Henn M.R."/>
            <person name="Sil A."/>
            <person name="Goldman B."/>
            <person name="Young S.K."/>
            <person name="Kodira C.D."/>
            <person name="Zeng Q."/>
            <person name="Koehrsen M."/>
            <person name="Alvarado L."/>
            <person name="Berlin A.M."/>
            <person name="Borenstein D."/>
            <person name="Chen Z."/>
            <person name="Engels R."/>
            <person name="Freedman E."/>
            <person name="Gellesch M."/>
            <person name="Goldberg J."/>
            <person name="Griggs A."/>
            <person name="Gujja S."/>
            <person name="Heiman D.I."/>
            <person name="Hepburn T.A."/>
            <person name="Howarth C."/>
            <person name="Jen D."/>
            <person name="Larson L."/>
            <person name="Lewis B."/>
            <person name="Mehta T."/>
            <person name="Park D."/>
            <person name="Pearson M."/>
            <person name="Roberts A."/>
            <person name="Saif S."/>
            <person name="Shea T.D."/>
            <person name="Shenoy N."/>
            <person name="Sisk P."/>
            <person name="Stolte C."/>
            <person name="Sykes S."/>
            <person name="Walk T."/>
            <person name="White J."/>
            <person name="Yandava C."/>
            <person name="Klein B."/>
            <person name="McEwen J.G."/>
            <person name="Puccia R."/>
            <person name="Goldman G.H."/>
            <person name="Felipe M.S."/>
            <person name="Nino-Vega G."/>
            <person name="San-Blas G."/>
            <person name="Taylor J.W."/>
            <person name="Mendoza L."/>
            <person name="Galagan J.E."/>
            <person name="Nusbaum C."/>
            <person name="Birren B.W."/>
        </authorList>
    </citation>
    <scope>NUCLEOTIDE SEQUENCE [LARGE SCALE GENOMIC DNA]</scope>
    <source>
        <strain evidence="2">H143</strain>
    </source>
</reference>
<evidence type="ECO:0000313" key="1">
    <source>
        <dbReference type="EMBL" id="EER42085.1"/>
    </source>
</evidence>
<dbReference type="OrthoDB" id="5876363at2759"/>
<gene>
    <name evidence="1" type="ORF">HCDG_03544</name>
</gene>
<dbReference type="VEuPathDB" id="FungiDB:HCDG_03544"/>
<accession>C6HBZ5</accession>
<name>C6HBZ5_AJECH</name>
<protein>
    <submittedName>
        <fullName evidence="1">Uncharacterized protein</fullName>
    </submittedName>
</protein>
<dbReference type="EMBL" id="GG692422">
    <property type="protein sequence ID" value="EER42085.1"/>
    <property type="molecule type" value="Genomic_DNA"/>
</dbReference>
<dbReference type="AlphaFoldDB" id="C6HBZ5"/>